<dbReference type="Gramene" id="KCW46764">
    <property type="protein sequence ID" value="KCW46764"/>
    <property type="gene ID" value="EUGRSUZ_K00571"/>
</dbReference>
<organism evidence="2">
    <name type="scientific">Eucalyptus grandis</name>
    <name type="common">Flooded gum</name>
    <dbReference type="NCBI Taxonomy" id="71139"/>
    <lineage>
        <taxon>Eukaryota</taxon>
        <taxon>Viridiplantae</taxon>
        <taxon>Streptophyta</taxon>
        <taxon>Embryophyta</taxon>
        <taxon>Tracheophyta</taxon>
        <taxon>Spermatophyta</taxon>
        <taxon>Magnoliopsida</taxon>
        <taxon>eudicotyledons</taxon>
        <taxon>Gunneridae</taxon>
        <taxon>Pentapetalae</taxon>
        <taxon>rosids</taxon>
        <taxon>malvids</taxon>
        <taxon>Myrtales</taxon>
        <taxon>Myrtaceae</taxon>
        <taxon>Myrtoideae</taxon>
        <taxon>Eucalypteae</taxon>
        <taxon>Eucalyptus</taxon>
    </lineage>
</organism>
<sequence>MTQSLHEINVRHLHLLWWCHLFLVLLNLSIMLFSKTKESNTSIHHMVTRFNDGIIMISFRNNLYDCCQKK</sequence>
<gene>
    <name evidence="2" type="ORF">EUGRSUZ_K00571</name>
</gene>
<feature type="transmembrane region" description="Helical" evidence="1">
    <location>
        <begin position="15"/>
        <end position="33"/>
    </location>
</feature>
<dbReference type="AlphaFoldDB" id="A0A058ZZ73"/>
<keyword evidence="1" id="KW-0472">Membrane</keyword>
<proteinExistence type="predicted"/>
<dbReference type="EMBL" id="KK198763">
    <property type="protein sequence ID" value="KCW46764.1"/>
    <property type="molecule type" value="Genomic_DNA"/>
</dbReference>
<evidence type="ECO:0000313" key="2">
    <source>
        <dbReference type="EMBL" id="KCW46764.1"/>
    </source>
</evidence>
<evidence type="ECO:0000256" key="1">
    <source>
        <dbReference type="SAM" id="Phobius"/>
    </source>
</evidence>
<keyword evidence="1" id="KW-1133">Transmembrane helix</keyword>
<name>A0A058ZZ73_EUCGR</name>
<keyword evidence="1" id="KW-0812">Transmembrane</keyword>
<accession>A0A058ZZ73</accession>
<dbReference type="InParanoid" id="A0A058ZZ73"/>
<reference evidence="2" key="1">
    <citation type="submission" date="2013-07" db="EMBL/GenBank/DDBJ databases">
        <title>The genome of Eucalyptus grandis.</title>
        <authorList>
            <person name="Schmutz J."/>
            <person name="Hayes R."/>
            <person name="Myburg A."/>
            <person name="Tuskan G."/>
            <person name="Grattapaglia D."/>
            <person name="Rokhsar D.S."/>
        </authorList>
    </citation>
    <scope>NUCLEOTIDE SEQUENCE</scope>
    <source>
        <tissue evidence="2">Leaf extractions</tissue>
    </source>
</reference>
<protein>
    <submittedName>
        <fullName evidence="2">Uncharacterized protein</fullName>
    </submittedName>
</protein>